<gene>
    <name evidence="1" type="ORF">HUJ06_029121</name>
</gene>
<name>A0A822Y6J9_NELNU</name>
<evidence type="ECO:0000313" key="1">
    <source>
        <dbReference type="EMBL" id="DAD27653.1"/>
    </source>
</evidence>
<protein>
    <submittedName>
        <fullName evidence="1">Uncharacterized protein</fullName>
    </submittedName>
</protein>
<keyword evidence="2" id="KW-1185">Reference proteome</keyword>
<comment type="caution">
    <text evidence="1">The sequence shown here is derived from an EMBL/GenBank/DDBJ whole genome shotgun (WGS) entry which is preliminary data.</text>
</comment>
<proteinExistence type="predicted"/>
<accession>A0A822Y6J9</accession>
<organism evidence="1 2">
    <name type="scientific">Nelumbo nucifera</name>
    <name type="common">Sacred lotus</name>
    <dbReference type="NCBI Taxonomy" id="4432"/>
    <lineage>
        <taxon>Eukaryota</taxon>
        <taxon>Viridiplantae</taxon>
        <taxon>Streptophyta</taxon>
        <taxon>Embryophyta</taxon>
        <taxon>Tracheophyta</taxon>
        <taxon>Spermatophyta</taxon>
        <taxon>Magnoliopsida</taxon>
        <taxon>Proteales</taxon>
        <taxon>Nelumbonaceae</taxon>
        <taxon>Nelumbo</taxon>
    </lineage>
</organism>
<evidence type="ECO:0000313" key="2">
    <source>
        <dbReference type="Proteomes" id="UP000607653"/>
    </source>
</evidence>
<sequence length="27" mass="3048">MVGIFHLFNLLFLAKKVVKLNPFIASS</sequence>
<dbReference type="AlphaFoldDB" id="A0A822Y6J9"/>
<dbReference type="Proteomes" id="UP000607653">
    <property type="component" value="Unassembled WGS sequence"/>
</dbReference>
<reference evidence="1 2" key="1">
    <citation type="journal article" date="2020" name="Mol. Biol. Evol.">
        <title>Distinct Expression and Methylation Patterns for Genes with Different Fates following a Single Whole-Genome Duplication in Flowering Plants.</title>
        <authorList>
            <person name="Shi T."/>
            <person name="Rahmani R.S."/>
            <person name="Gugger P.F."/>
            <person name="Wang M."/>
            <person name="Li H."/>
            <person name="Zhang Y."/>
            <person name="Li Z."/>
            <person name="Wang Q."/>
            <person name="Van de Peer Y."/>
            <person name="Marchal K."/>
            <person name="Chen J."/>
        </authorList>
    </citation>
    <scope>NUCLEOTIDE SEQUENCE [LARGE SCALE GENOMIC DNA]</scope>
    <source>
        <tissue evidence="1">Leaf</tissue>
    </source>
</reference>
<dbReference type="EMBL" id="DUZY01000002">
    <property type="protein sequence ID" value="DAD27653.1"/>
    <property type="molecule type" value="Genomic_DNA"/>
</dbReference>